<dbReference type="PANTHER" id="PTHR10334">
    <property type="entry name" value="CYSTEINE-RICH SECRETORY PROTEIN-RELATED"/>
    <property type="match status" value="1"/>
</dbReference>
<evidence type="ECO:0000313" key="4">
    <source>
        <dbReference type="Proteomes" id="UP000440578"/>
    </source>
</evidence>
<dbReference type="InterPro" id="IPR001283">
    <property type="entry name" value="CRISP-related"/>
</dbReference>
<dbReference type="Gene3D" id="3.40.33.10">
    <property type="entry name" value="CAP"/>
    <property type="match status" value="2"/>
</dbReference>
<evidence type="ECO:0000259" key="2">
    <source>
        <dbReference type="SMART" id="SM00198"/>
    </source>
</evidence>
<dbReference type="AlphaFoldDB" id="A0A6A4V730"/>
<feature type="signal peptide" evidence="1">
    <location>
        <begin position="1"/>
        <end position="18"/>
    </location>
</feature>
<dbReference type="EMBL" id="VIIS01002027">
    <property type="protein sequence ID" value="KAF0289505.1"/>
    <property type="molecule type" value="Genomic_DNA"/>
</dbReference>
<feature type="domain" description="SCP" evidence="2">
    <location>
        <begin position="190"/>
        <end position="349"/>
    </location>
</feature>
<evidence type="ECO:0000313" key="3">
    <source>
        <dbReference type="EMBL" id="KAF0289505.1"/>
    </source>
</evidence>
<keyword evidence="4" id="KW-1185">Reference proteome</keyword>
<dbReference type="InterPro" id="IPR035940">
    <property type="entry name" value="CAP_sf"/>
</dbReference>
<comment type="caution">
    <text evidence="3">The sequence shown here is derived from an EMBL/GenBank/DDBJ whole genome shotgun (WGS) entry which is preliminary data.</text>
</comment>
<keyword evidence="1" id="KW-0732">Signal</keyword>
<protein>
    <submittedName>
        <fullName evidence="3">Venom allergen 5</fullName>
    </submittedName>
</protein>
<name>A0A6A4V730_AMPAM</name>
<dbReference type="OrthoDB" id="414826at2759"/>
<dbReference type="InterPro" id="IPR002413">
    <property type="entry name" value="V5_allergen-like"/>
</dbReference>
<proteinExistence type="predicted"/>
<accession>A0A6A4V730</accession>
<dbReference type="Pfam" id="PF00188">
    <property type="entry name" value="CAP"/>
    <property type="match status" value="2"/>
</dbReference>
<dbReference type="PRINTS" id="PR00837">
    <property type="entry name" value="V5TPXLIKE"/>
</dbReference>
<dbReference type="CDD" id="cd05380">
    <property type="entry name" value="CAP_euk"/>
    <property type="match status" value="1"/>
</dbReference>
<dbReference type="InterPro" id="IPR014044">
    <property type="entry name" value="CAP_dom"/>
</dbReference>
<sequence length="360" mass="39976">MMPPALFLVPLLLAAVSADPNYCQIRSCAHPANHTMCKYPKDGAASSCLAVVERGVSSKERNEIIRAHNTIRRDVKEGVYADKNLPAAKEMPELKWDEELATVAQRWSDQCQEVYSDECRNVPRFTQLTMLSLVLLPLLVAGGAADTDYCNIASCVSAFVTSEDHTLCKFPANQTASRCGTVVERGVSSEDQDEILEAHNAIRRDVKNGVYADKNLPAAREMPELKWDEELATVAQRWVDQCQGGHDKCRNVPRFYVGQNYAASWGYPKNWASNAVGQWFFKELPLFQQQDLTFTFGTGTGHLTQVIWAETTRVGCGFIAVEDTQIVPGYTLVKRTYICNYGPGGNIMVNGVGKQIYYAA</sequence>
<reference evidence="3 4" key="1">
    <citation type="submission" date="2019-07" db="EMBL/GenBank/DDBJ databases">
        <title>Draft genome assembly of a fouling barnacle, Amphibalanus amphitrite (Darwin, 1854): The first reference genome for Thecostraca.</title>
        <authorList>
            <person name="Kim W."/>
        </authorList>
    </citation>
    <scope>NUCLEOTIDE SEQUENCE [LARGE SCALE GENOMIC DNA]</scope>
    <source>
        <strain evidence="3">SNU_AA5</strain>
        <tissue evidence="3">Soma without cirri and trophi</tissue>
    </source>
</reference>
<gene>
    <name evidence="3" type="primary">VA5_0</name>
    <name evidence="3" type="ORF">FJT64_012253</name>
</gene>
<dbReference type="Proteomes" id="UP000440578">
    <property type="component" value="Unassembled WGS sequence"/>
</dbReference>
<dbReference type="SUPFAM" id="SSF55797">
    <property type="entry name" value="PR-1-like"/>
    <property type="match status" value="2"/>
</dbReference>
<feature type="chain" id="PRO_5025464861" evidence="1">
    <location>
        <begin position="19"/>
        <end position="360"/>
    </location>
</feature>
<dbReference type="SMART" id="SM00198">
    <property type="entry name" value="SCP"/>
    <property type="match status" value="1"/>
</dbReference>
<organism evidence="3 4">
    <name type="scientific">Amphibalanus amphitrite</name>
    <name type="common">Striped barnacle</name>
    <name type="synonym">Balanus amphitrite</name>
    <dbReference type="NCBI Taxonomy" id="1232801"/>
    <lineage>
        <taxon>Eukaryota</taxon>
        <taxon>Metazoa</taxon>
        <taxon>Ecdysozoa</taxon>
        <taxon>Arthropoda</taxon>
        <taxon>Crustacea</taxon>
        <taxon>Multicrustacea</taxon>
        <taxon>Cirripedia</taxon>
        <taxon>Thoracica</taxon>
        <taxon>Thoracicalcarea</taxon>
        <taxon>Balanomorpha</taxon>
        <taxon>Balanoidea</taxon>
        <taxon>Balanidae</taxon>
        <taxon>Amphibalaninae</taxon>
        <taxon>Amphibalanus</taxon>
    </lineage>
</organism>
<evidence type="ECO:0000256" key="1">
    <source>
        <dbReference type="SAM" id="SignalP"/>
    </source>
</evidence>
<dbReference type="PRINTS" id="PR00838">
    <property type="entry name" value="V5ALLERGEN"/>
</dbReference>